<keyword evidence="4" id="KW-0472">Membrane</keyword>
<dbReference type="Pfam" id="PF14322">
    <property type="entry name" value="SusD-like_3"/>
    <property type="match status" value="1"/>
</dbReference>
<organism evidence="9 10">
    <name type="scientific">Pustulibacterium marinum</name>
    <dbReference type="NCBI Taxonomy" id="1224947"/>
    <lineage>
        <taxon>Bacteria</taxon>
        <taxon>Pseudomonadati</taxon>
        <taxon>Bacteroidota</taxon>
        <taxon>Flavobacteriia</taxon>
        <taxon>Flavobacteriales</taxon>
        <taxon>Flavobacteriaceae</taxon>
        <taxon>Pustulibacterium</taxon>
    </lineage>
</organism>
<dbReference type="AlphaFoldDB" id="A0A1I7GGK9"/>
<dbReference type="GO" id="GO:0009279">
    <property type="term" value="C:cell outer membrane"/>
    <property type="evidence" value="ECO:0007669"/>
    <property type="project" value="UniProtKB-SubCell"/>
</dbReference>
<accession>A0A1I7GGK9</accession>
<protein>
    <submittedName>
        <fullName evidence="9">Starch-binding associating with outer membrane</fullName>
    </submittedName>
</protein>
<feature type="signal peptide" evidence="6">
    <location>
        <begin position="1"/>
        <end position="25"/>
    </location>
</feature>
<dbReference type="OrthoDB" id="5694214at2"/>
<keyword evidence="5" id="KW-0998">Cell outer membrane</keyword>
<dbReference type="InterPro" id="IPR012944">
    <property type="entry name" value="SusD_RagB_dom"/>
</dbReference>
<evidence type="ECO:0000313" key="10">
    <source>
        <dbReference type="Proteomes" id="UP000199138"/>
    </source>
</evidence>
<evidence type="ECO:0000256" key="1">
    <source>
        <dbReference type="ARBA" id="ARBA00004442"/>
    </source>
</evidence>
<dbReference type="PROSITE" id="PS51257">
    <property type="entry name" value="PROKAR_LIPOPROTEIN"/>
    <property type="match status" value="1"/>
</dbReference>
<name>A0A1I7GGK9_9FLAO</name>
<proteinExistence type="inferred from homology"/>
<evidence type="ECO:0000313" key="9">
    <source>
        <dbReference type="EMBL" id="SFU47406.1"/>
    </source>
</evidence>
<keyword evidence="10" id="KW-1185">Reference proteome</keyword>
<feature type="domain" description="SusD-like N-terminal" evidence="8">
    <location>
        <begin position="86"/>
        <end position="226"/>
    </location>
</feature>
<evidence type="ECO:0000256" key="3">
    <source>
        <dbReference type="ARBA" id="ARBA00022729"/>
    </source>
</evidence>
<keyword evidence="3 6" id="KW-0732">Signal</keyword>
<dbReference type="InterPro" id="IPR033985">
    <property type="entry name" value="SusD-like_N"/>
</dbReference>
<evidence type="ECO:0000256" key="5">
    <source>
        <dbReference type="ARBA" id="ARBA00023237"/>
    </source>
</evidence>
<dbReference type="Gene3D" id="1.25.40.390">
    <property type="match status" value="1"/>
</dbReference>
<reference evidence="9 10" key="1">
    <citation type="submission" date="2016-10" db="EMBL/GenBank/DDBJ databases">
        <authorList>
            <person name="de Groot N.N."/>
        </authorList>
    </citation>
    <scope>NUCLEOTIDE SEQUENCE [LARGE SCALE GENOMIC DNA]</scope>
    <source>
        <strain evidence="9 10">CGMCC 1.12333</strain>
    </source>
</reference>
<dbReference type="CDD" id="cd08977">
    <property type="entry name" value="SusD"/>
    <property type="match status" value="1"/>
</dbReference>
<evidence type="ECO:0000256" key="4">
    <source>
        <dbReference type="ARBA" id="ARBA00023136"/>
    </source>
</evidence>
<dbReference type="Pfam" id="PF07980">
    <property type="entry name" value="SusD_RagB"/>
    <property type="match status" value="1"/>
</dbReference>
<dbReference type="SUPFAM" id="SSF48452">
    <property type="entry name" value="TPR-like"/>
    <property type="match status" value="1"/>
</dbReference>
<comment type="subcellular location">
    <subcellularLocation>
        <location evidence="1">Cell outer membrane</location>
    </subcellularLocation>
</comment>
<dbReference type="Proteomes" id="UP000199138">
    <property type="component" value="Unassembled WGS sequence"/>
</dbReference>
<evidence type="ECO:0000259" key="8">
    <source>
        <dbReference type="Pfam" id="PF14322"/>
    </source>
</evidence>
<dbReference type="InterPro" id="IPR011990">
    <property type="entry name" value="TPR-like_helical_dom_sf"/>
</dbReference>
<evidence type="ECO:0000259" key="7">
    <source>
        <dbReference type="Pfam" id="PF07980"/>
    </source>
</evidence>
<evidence type="ECO:0000256" key="6">
    <source>
        <dbReference type="SAM" id="SignalP"/>
    </source>
</evidence>
<feature type="chain" id="PRO_5011613644" evidence="6">
    <location>
        <begin position="26"/>
        <end position="510"/>
    </location>
</feature>
<dbReference type="EMBL" id="FPBK01000004">
    <property type="protein sequence ID" value="SFU47406.1"/>
    <property type="molecule type" value="Genomic_DNA"/>
</dbReference>
<dbReference type="STRING" id="1224947.SAMN05216480_104191"/>
<evidence type="ECO:0000256" key="2">
    <source>
        <dbReference type="ARBA" id="ARBA00006275"/>
    </source>
</evidence>
<sequence>MKLFTYKINKISLALLLVLFVSSCSEDFLERPPEDSYSDDEFYYTDEQVESRITPLYFKPWWGMFNTPFWVMTEVASGDMFNYSHTPFIQFSVTSSNSNLDDTWGSLYSVVAQSNEIINNLDDKVDASVSQDVINAVKGEAYFMRAVAYFYLVRFWKEVPIIENANDYIYSPQVYKNHEEDIYTLIETDLEKAIALLPEKVRGADFENNARVSVGSAKAMLAKVYLSEAKYTDAKTMAAEVINSGEFQLLDNYADLFLTENDNNQESIFSIQWCISTDYGSGNQSNIANSAAGYGLSNIGDWNVFGPSQDILDIYPTGDDREIENIMIPGHTYENLYTSDGEQFTVPDDISAATSGSAIKKYVVGGQDEYDTWGMTSNNTYIMRYADVLLIYAEASMAGAGSTTDATALAYFNQVRARAGLVDLPTLTNEILLQERRREFAFEGEYWFDLQRLLSENELLTLLSNQNRGDQNYEQYYTATAEDLVYPIPSNESASNPLLLEDAVSYDFPN</sequence>
<feature type="domain" description="RagB/SusD" evidence="7">
    <location>
        <begin position="266"/>
        <end position="499"/>
    </location>
</feature>
<comment type="similarity">
    <text evidence="2">Belongs to the SusD family.</text>
</comment>
<dbReference type="RefSeq" id="WP_093024647.1">
    <property type="nucleotide sequence ID" value="NZ_FPBK01000004.1"/>
</dbReference>
<gene>
    <name evidence="9" type="ORF">SAMN05216480_104191</name>
</gene>